<dbReference type="AlphaFoldDB" id="A0A9W9FHL6"/>
<gene>
    <name evidence="2" type="ORF">N7456_006346</name>
</gene>
<evidence type="ECO:0000259" key="1">
    <source>
        <dbReference type="Pfam" id="PF24968"/>
    </source>
</evidence>
<feature type="domain" description="DUF7770" evidence="1">
    <location>
        <begin position="28"/>
        <end position="111"/>
    </location>
</feature>
<evidence type="ECO:0000313" key="3">
    <source>
        <dbReference type="Proteomes" id="UP001149165"/>
    </source>
</evidence>
<proteinExistence type="predicted"/>
<dbReference type="Proteomes" id="UP001149165">
    <property type="component" value="Unassembled WGS sequence"/>
</dbReference>
<protein>
    <recommendedName>
        <fullName evidence="1">DUF7770 domain-containing protein</fullName>
    </recommendedName>
</protein>
<dbReference type="Pfam" id="PF24968">
    <property type="entry name" value="DUF7770"/>
    <property type="match status" value="1"/>
</dbReference>
<organism evidence="2 3">
    <name type="scientific">Penicillium angulare</name>
    <dbReference type="NCBI Taxonomy" id="116970"/>
    <lineage>
        <taxon>Eukaryota</taxon>
        <taxon>Fungi</taxon>
        <taxon>Dikarya</taxon>
        <taxon>Ascomycota</taxon>
        <taxon>Pezizomycotina</taxon>
        <taxon>Eurotiomycetes</taxon>
        <taxon>Eurotiomycetidae</taxon>
        <taxon>Eurotiales</taxon>
        <taxon>Aspergillaceae</taxon>
        <taxon>Penicillium</taxon>
    </lineage>
</organism>
<keyword evidence="3" id="KW-1185">Reference proteome</keyword>
<reference evidence="2" key="1">
    <citation type="submission" date="2022-11" db="EMBL/GenBank/DDBJ databases">
        <authorList>
            <person name="Petersen C."/>
        </authorList>
    </citation>
    <scope>NUCLEOTIDE SEQUENCE</scope>
    <source>
        <strain evidence="2">IBT 30069</strain>
    </source>
</reference>
<name>A0A9W9FHL6_9EURO</name>
<reference evidence="2" key="2">
    <citation type="journal article" date="2023" name="IMA Fungus">
        <title>Comparative genomic study of the Penicillium genus elucidates a diverse pangenome and 15 lateral gene transfer events.</title>
        <authorList>
            <person name="Petersen C."/>
            <person name="Sorensen T."/>
            <person name="Nielsen M.R."/>
            <person name="Sondergaard T.E."/>
            <person name="Sorensen J.L."/>
            <person name="Fitzpatrick D.A."/>
            <person name="Frisvad J.C."/>
            <person name="Nielsen K.L."/>
        </authorList>
    </citation>
    <scope>NUCLEOTIDE SEQUENCE</scope>
    <source>
        <strain evidence="2">IBT 30069</strain>
    </source>
</reference>
<comment type="caution">
    <text evidence="2">The sequence shown here is derived from an EMBL/GenBank/DDBJ whole genome shotgun (WGS) entry which is preliminary data.</text>
</comment>
<sequence>MSSPPATTRNTRPYSPTAGDDALTVTHITATIHTMRCFLESDTRSLNHASIFICMPDGGSVRLNMIKKESTSTMGTLELTRCSYQVSNSSLYDCNLAARVGLTVKDVIDLFATFIADLEQHGYIRPTESSNAAVLQHNLQHNRSVGQSPDS</sequence>
<dbReference type="InterPro" id="IPR056672">
    <property type="entry name" value="DUF7770"/>
</dbReference>
<dbReference type="OrthoDB" id="3527137at2759"/>
<dbReference type="EMBL" id="JAPQKH010000004">
    <property type="protein sequence ID" value="KAJ5100294.1"/>
    <property type="molecule type" value="Genomic_DNA"/>
</dbReference>
<accession>A0A9W9FHL6</accession>
<evidence type="ECO:0000313" key="2">
    <source>
        <dbReference type="EMBL" id="KAJ5100294.1"/>
    </source>
</evidence>